<dbReference type="PROSITE" id="PS50977">
    <property type="entry name" value="HTH_TETR_2"/>
    <property type="match status" value="1"/>
</dbReference>
<feature type="DNA-binding region" description="H-T-H motif" evidence="2">
    <location>
        <begin position="37"/>
        <end position="56"/>
    </location>
</feature>
<dbReference type="GO" id="GO:0003700">
    <property type="term" value="F:DNA-binding transcription factor activity"/>
    <property type="evidence" value="ECO:0007669"/>
    <property type="project" value="TreeGrafter"/>
</dbReference>
<evidence type="ECO:0000259" key="4">
    <source>
        <dbReference type="PROSITE" id="PS50977"/>
    </source>
</evidence>
<dbReference type="GO" id="GO:0000976">
    <property type="term" value="F:transcription cis-regulatory region binding"/>
    <property type="evidence" value="ECO:0007669"/>
    <property type="project" value="TreeGrafter"/>
</dbReference>
<dbReference type="Proteomes" id="UP001139447">
    <property type="component" value="Unassembled WGS sequence"/>
</dbReference>
<dbReference type="Pfam" id="PF17939">
    <property type="entry name" value="TetR_C_30"/>
    <property type="match status" value="1"/>
</dbReference>
<dbReference type="Gene3D" id="1.10.357.10">
    <property type="entry name" value="Tetracycline Repressor, domain 2"/>
    <property type="match status" value="1"/>
</dbReference>
<reference evidence="5" key="1">
    <citation type="submission" date="2022-03" db="EMBL/GenBank/DDBJ databases">
        <authorList>
            <person name="Woo C.Y."/>
        </authorList>
    </citation>
    <scope>NUCLEOTIDE SEQUENCE</scope>
    <source>
        <strain evidence="5">CYS-02</strain>
    </source>
</reference>
<feature type="region of interest" description="Disordered" evidence="3">
    <location>
        <begin position="222"/>
        <end position="241"/>
    </location>
</feature>
<evidence type="ECO:0000256" key="3">
    <source>
        <dbReference type="SAM" id="MobiDB-lite"/>
    </source>
</evidence>
<dbReference type="InterPro" id="IPR009057">
    <property type="entry name" value="Homeodomain-like_sf"/>
</dbReference>
<keyword evidence="1 2" id="KW-0238">DNA-binding</keyword>
<dbReference type="EMBL" id="JALGBI010000003">
    <property type="protein sequence ID" value="MCJ0765568.1"/>
    <property type="molecule type" value="Genomic_DNA"/>
</dbReference>
<dbReference type="PRINTS" id="PR00455">
    <property type="entry name" value="HTHTETR"/>
</dbReference>
<dbReference type="InterPro" id="IPR001647">
    <property type="entry name" value="HTH_TetR"/>
</dbReference>
<accession>A0A9X1VYE8</accession>
<dbReference type="Pfam" id="PF00440">
    <property type="entry name" value="TetR_N"/>
    <property type="match status" value="1"/>
</dbReference>
<dbReference type="InterPro" id="IPR050109">
    <property type="entry name" value="HTH-type_TetR-like_transc_reg"/>
</dbReference>
<dbReference type="PANTHER" id="PTHR30055">
    <property type="entry name" value="HTH-TYPE TRANSCRIPTIONAL REGULATOR RUTR"/>
    <property type="match status" value="1"/>
</dbReference>
<keyword evidence="6" id="KW-1185">Reference proteome</keyword>
<dbReference type="SUPFAM" id="SSF48498">
    <property type="entry name" value="Tetracyclin repressor-like, C-terminal domain"/>
    <property type="match status" value="1"/>
</dbReference>
<gene>
    <name evidence="5" type="ORF">MMF98_20330</name>
</gene>
<name>A0A9X1VYE8_9BURK</name>
<evidence type="ECO:0000256" key="1">
    <source>
        <dbReference type="ARBA" id="ARBA00023125"/>
    </source>
</evidence>
<dbReference type="InterPro" id="IPR041586">
    <property type="entry name" value="PsrA_TetR_C"/>
</dbReference>
<dbReference type="AlphaFoldDB" id="A0A9X1VYE8"/>
<dbReference type="PANTHER" id="PTHR30055:SF226">
    <property type="entry name" value="HTH-TYPE TRANSCRIPTIONAL REGULATOR PKSA"/>
    <property type="match status" value="1"/>
</dbReference>
<evidence type="ECO:0000313" key="5">
    <source>
        <dbReference type="EMBL" id="MCJ0765568.1"/>
    </source>
</evidence>
<proteinExistence type="predicted"/>
<protein>
    <submittedName>
        <fullName evidence="5">TetR family transcriptional regulator</fullName>
    </submittedName>
</protein>
<evidence type="ECO:0000256" key="2">
    <source>
        <dbReference type="PROSITE-ProRule" id="PRU00335"/>
    </source>
</evidence>
<dbReference type="InterPro" id="IPR036271">
    <property type="entry name" value="Tet_transcr_reg_TetR-rel_C_sf"/>
</dbReference>
<sequence length="241" mass="26982">MEPPVRRPPAPSRPDRRGAILLAAEKLFAQRGYHAVSVRQIAEEAGVPPALVAYYFGQKHDLFHAIFTHWSGTIEERLAGLRAVEREPHDMDKLRRIVQAFIRPVIRLRASPEGEYYALLITQGLGSQQDEADRVLREFFDPLADAFITALHDTLRHEAPQADRAAVAWCYQFALGALSHHLSDRRVARLSHDACRPNDPQAAPLLVEFIVHGIRGVLAALPAPAPSPRATPRSREKRRPS</sequence>
<organism evidence="5 6">
    <name type="scientific">Variovorax terrae</name>
    <dbReference type="NCBI Taxonomy" id="2923278"/>
    <lineage>
        <taxon>Bacteria</taxon>
        <taxon>Pseudomonadati</taxon>
        <taxon>Pseudomonadota</taxon>
        <taxon>Betaproteobacteria</taxon>
        <taxon>Burkholderiales</taxon>
        <taxon>Comamonadaceae</taxon>
        <taxon>Variovorax</taxon>
    </lineage>
</organism>
<dbReference type="SUPFAM" id="SSF46689">
    <property type="entry name" value="Homeodomain-like"/>
    <property type="match status" value="1"/>
</dbReference>
<feature type="domain" description="HTH tetR-type" evidence="4">
    <location>
        <begin position="14"/>
        <end position="74"/>
    </location>
</feature>
<evidence type="ECO:0000313" key="6">
    <source>
        <dbReference type="Proteomes" id="UP001139447"/>
    </source>
</evidence>
<dbReference type="RefSeq" id="WP_243309118.1">
    <property type="nucleotide sequence ID" value="NZ_JALGBI010000003.1"/>
</dbReference>
<comment type="caution">
    <text evidence="5">The sequence shown here is derived from an EMBL/GenBank/DDBJ whole genome shotgun (WGS) entry which is preliminary data.</text>
</comment>